<dbReference type="OrthoDB" id="401053at2"/>
<organism evidence="3 4">
    <name type="scientific">Mycoplasmopsis mustelae</name>
    <dbReference type="NCBI Taxonomy" id="171289"/>
    <lineage>
        <taxon>Bacteria</taxon>
        <taxon>Bacillati</taxon>
        <taxon>Mycoplasmatota</taxon>
        <taxon>Mycoplasmoidales</taxon>
        <taxon>Metamycoplasmataceae</taxon>
        <taxon>Mycoplasmopsis</taxon>
    </lineage>
</organism>
<dbReference type="Pfam" id="PF22505">
    <property type="entry name" value="RNase_J_b_CASP"/>
    <property type="match status" value="1"/>
</dbReference>
<reference evidence="3 4" key="1">
    <citation type="submission" date="2019-03" db="EMBL/GenBank/DDBJ databases">
        <title>Genomic Encyclopedia of Archaeal and Bacterial Type Strains, Phase II (KMG-II): from individual species to whole genera.</title>
        <authorList>
            <person name="Goeker M."/>
        </authorList>
    </citation>
    <scope>NUCLEOTIDE SEQUENCE [LARGE SCALE GENOMIC DNA]</scope>
    <source>
        <strain evidence="3 4">ATCC 35214</strain>
    </source>
</reference>
<evidence type="ECO:0000259" key="2">
    <source>
        <dbReference type="Pfam" id="PF22505"/>
    </source>
</evidence>
<keyword evidence="4" id="KW-1185">Reference proteome</keyword>
<dbReference type="PANTHER" id="PTHR43694">
    <property type="entry name" value="RIBONUCLEASE J"/>
    <property type="match status" value="1"/>
</dbReference>
<proteinExistence type="predicted"/>
<dbReference type="InterPro" id="IPR041636">
    <property type="entry name" value="RNase_J_C"/>
</dbReference>
<evidence type="ECO:0000313" key="3">
    <source>
        <dbReference type="EMBL" id="TDV24253.1"/>
    </source>
</evidence>
<dbReference type="SUPFAM" id="SSF56281">
    <property type="entry name" value="Metallo-hydrolase/oxidoreductase"/>
    <property type="match status" value="1"/>
</dbReference>
<dbReference type="Gene3D" id="3.60.15.10">
    <property type="entry name" value="Ribonuclease Z/Hydroxyacylglutathione hydrolase-like"/>
    <property type="match status" value="1"/>
</dbReference>
<dbReference type="InterPro" id="IPR036866">
    <property type="entry name" value="RibonucZ/Hydroxyglut_hydro"/>
</dbReference>
<protein>
    <submittedName>
        <fullName evidence="3">Ribonuclease J</fullName>
    </submittedName>
</protein>
<name>A0A4R7UEG0_9BACT</name>
<gene>
    <name evidence="3" type="ORF">BCF59_0206</name>
</gene>
<feature type="domain" description="Ribonuclease J C-terminal" evidence="1">
    <location>
        <begin position="456"/>
        <end position="551"/>
    </location>
</feature>
<dbReference type="EMBL" id="SOCN01000001">
    <property type="protein sequence ID" value="TDV24253.1"/>
    <property type="molecule type" value="Genomic_DNA"/>
</dbReference>
<dbReference type="Gene3D" id="3.10.20.580">
    <property type="match status" value="1"/>
</dbReference>
<evidence type="ECO:0000259" key="1">
    <source>
        <dbReference type="Pfam" id="PF17770"/>
    </source>
</evidence>
<dbReference type="Pfam" id="PF17770">
    <property type="entry name" value="RNase_J_C"/>
    <property type="match status" value="1"/>
</dbReference>
<dbReference type="Gene3D" id="3.40.50.10710">
    <property type="entry name" value="Metallo-hydrolase/oxidoreductase"/>
    <property type="match status" value="1"/>
</dbReference>
<dbReference type="InterPro" id="IPR042173">
    <property type="entry name" value="RNase_J_2"/>
</dbReference>
<dbReference type="AlphaFoldDB" id="A0A4R7UEG0"/>
<dbReference type="PANTHER" id="PTHR43694:SF1">
    <property type="entry name" value="RIBONUCLEASE J"/>
    <property type="match status" value="1"/>
</dbReference>
<evidence type="ECO:0000313" key="4">
    <source>
        <dbReference type="Proteomes" id="UP000295757"/>
    </source>
</evidence>
<dbReference type="RefSeq" id="WP_134110387.1">
    <property type="nucleotide sequence ID" value="NZ_SOCN01000001.1"/>
</dbReference>
<accession>A0A4R7UEG0</accession>
<comment type="caution">
    <text evidence="3">The sequence shown here is derived from an EMBL/GenBank/DDBJ whole genome shotgun (WGS) entry which is preliminary data.</text>
</comment>
<dbReference type="InterPro" id="IPR055132">
    <property type="entry name" value="RNase_J_b_CASP"/>
</dbReference>
<dbReference type="Proteomes" id="UP000295757">
    <property type="component" value="Unassembled WGS sequence"/>
</dbReference>
<feature type="domain" description="Ribonuclease J beta-CASP" evidence="2">
    <location>
        <begin position="222"/>
        <end position="338"/>
    </location>
</feature>
<sequence>MEKVNIFALGGQDENGKNCFVLDYNDNLYVVNTGVKIPINSNNGVDTLIPDFTFLEKNKKKIQGIFISDIRNESFSALPWLVMKVPGVKIYTSFLNKQIIQERLSKYNIKPNSYEIISLSERIKLGEIYIQPIALPGCAPGNLGFDFITPNGDYVFMFNYVEGDLGIFGRTWFLHLPKLFNKRKINALITDAGNSRYTGRAIEKLFLPNSVEKMFQRTSQQNKIIIGGYSEDMVSMQQIIELAVKYNRPIIPYGKAYADLLFLVNQIQEKLDTKFKFPEILDYKQVHKVHNAVVLVTGAINRLYTRFIRIVNNEDVYLKITKEDAVIVIAPSVNGLESLAAITLDEIAKITPNLIDISDNEYFYCRPTREDVYNLTKYLKPTILLPVQGLYRYLVDLANYIKEDKILAKEVNPVILQNGKIAHFANGKLVSQNGKIKDVGDVIIDGFGVGDISSEVLAEREILGREGVIIINSMYSPKTKQIIGKLNINYVGVIDPQDQPYIDALIKEIIADVMLTKTFLTMREFNEKVRKTIRKRIFKITDKDPMVAFTLTTI</sequence>